<dbReference type="Proteomes" id="UP000094236">
    <property type="component" value="Unassembled WGS sequence"/>
</dbReference>
<evidence type="ECO:0000256" key="2">
    <source>
        <dbReference type="ARBA" id="ARBA00006375"/>
    </source>
</evidence>
<evidence type="ECO:0000256" key="10">
    <source>
        <dbReference type="RuleBase" id="RU000488"/>
    </source>
</evidence>
<keyword evidence="8 9" id="KW-0472">Membrane</keyword>
<keyword evidence="7" id="KW-0496">Mitochondrion</keyword>
<evidence type="ECO:0000313" key="11">
    <source>
        <dbReference type="EMBL" id="ODV97529.1"/>
    </source>
</evidence>
<dbReference type="Pfam" id="PF00153">
    <property type="entry name" value="Mito_carr"/>
    <property type="match status" value="3"/>
</dbReference>
<keyword evidence="6" id="KW-1133">Transmembrane helix</keyword>
<evidence type="ECO:0000256" key="9">
    <source>
        <dbReference type="PROSITE-ProRule" id="PRU00282"/>
    </source>
</evidence>
<dbReference type="GO" id="GO:0006843">
    <property type="term" value="P:mitochondrial citrate transmembrane transport"/>
    <property type="evidence" value="ECO:0007669"/>
    <property type="project" value="TreeGrafter"/>
</dbReference>
<keyword evidence="3 10" id="KW-0813">Transport</keyword>
<organism evidence="11 12">
    <name type="scientific">Pachysolen tannophilus NRRL Y-2460</name>
    <dbReference type="NCBI Taxonomy" id="669874"/>
    <lineage>
        <taxon>Eukaryota</taxon>
        <taxon>Fungi</taxon>
        <taxon>Dikarya</taxon>
        <taxon>Ascomycota</taxon>
        <taxon>Saccharomycotina</taxon>
        <taxon>Pichiomycetes</taxon>
        <taxon>Pachysolenaceae</taxon>
        <taxon>Pachysolen</taxon>
    </lineage>
</organism>
<evidence type="ECO:0000256" key="4">
    <source>
        <dbReference type="ARBA" id="ARBA00022692"/>
    </source>
</evidence>
<dbReference type="PANTHER" id="PTHR45788:SF5">
    <property type="entry name" value="AFR253WP"/>
    <property type="match status" value="1"/>
</dbReference>
<dbReference type="PANTHER" id="PTHR45788">
    <property type="entry name" value="SUCCINATE/FUMARATE MITOCHONDRIAL TRANSPORTER-RELATED"/>
    <property type="match status" value="1"/>
</dbReference>
<keyword evidence="12" id="KW-1185">Reference proteome</keyword>
<evidence type="ECO:0000256" key="1">
    <source>
        <dbReference type="ARBA" id="ARBA00004225"/>
    </source>
</evidence>
<feature type="repeat" description="Solcar" evidence="9">
    <location>
        <begin position="13"/>
        <end position="92"/>
    </location>
</feature>
<keyword evidence="5" id="KW-0677">Repeat</keyword>
<dbReference type="EMBL" id="KV454011">
    <property type="protein sequence ID" value="ODV97529.1"/>
    <property type="molecule type" value="Genomic_DNA"/>
</dbReference>
<name>A0A1E4U0K9_PACTA</name>
<protein>
    <recommendedName>
        <fullName evidence="13">Mitochondrial carrier protein</fullName>
    </recommendedName>
</protein>
<dbReference type="STRING" id="669874.A0A1E4U0K9"/>
<feature type="repeat" description="Solcar" evidence="9">
    <location>
        <begin position="100"/>
        <end position="217"/>
    </location>
</feature>
<evidence type="ECO:0000256" key="6">
    <source>
        <dbReference type="ARBA" id="ARBA00022989"/>
    </source>
</evidence>
<evidence type="ECO:0000256" key="5">
    <source>
        <dbReference type="ARBA" id="ARBA00022737"/>
    </source>
</evidence>
<dbReference type="AlphaFoldDB" id="A0A1E4U0K9"/>
<evidence type="ECO:0000313" key="12">
    <source>
        <dbReference type="Proteomes" id="UP000094236"/>
    </source>
</evidence>
<dbReference type="GO" id="GO:0071913">
    <property type="term" value="F:citrate secondary active transmembrane transporter activity"/>
    <property type="evidence" value="ECO:0007669"/>
    <property type="project" value="TreeGrafter"/>
</dbReference>
<dbReference type="Gene3D" id="1.50.40.10">
    <property type="entry name" value="Mitochondrial carrier domain"/>
    <property type="match status" value="1"/>
</dbReference>
<sequence>MGNKGTTSANVEPNLVTAVIAGSSAAIVQTLVTYPFEFIKTCRQLQKANAGAIFQIAESHGRDFFIGCNGLAIGNALKASSRFFIFNSTSKFMANDSGSTTAPRVVVAGLMTGFIESLFVIPFENIKTTSIQNFLILQNRSKEISDAVMKAKGTLPPPSTDLRSNKSPPQYLFLKVCREIYNTRGLRGFTQGSSITVLRQIMNSMVWFSTYNGLKTIIDPLHDLDAVYSLFAGFLSSAAVVAITQPIDVVKTRIQAKDYSKHYKDSFTCLFKIFVNEGIATLWSGWLPRLFKVSLSGTITLASYQAVENTVNLALKENPFAAE</sequence>
<feature type="repeat" description="Solcar" evidence="9">
    <location>
        <begin position="224"/>
        <end position="310"/>
    </location>
</feature>
<accession>A0A1E4U0K9</accession>
<comment type="subcellular location">
    <subcellularLocation>
        <location evidence="1">Mitochondrion membrane</location>
        <topology evidence="1">Multi-pass membrane protein</topology>
    </subcellularLocation>
</comment>
<evidence type="ECO:0008006" key="13">
    <source>
        <dbReference type="Google" id="ProtNLM"/>
    </source>
</evidence>
<gene>
    <name evidence="11" type="ORF">PACTADRAFT_37451</name>
</gene>
<dbReference type="InterPro" id="IPR018108">
    <property type="entry name" value="MCP_transmembrane"/>
</dbReference>
<evidence type="ECO:0000256" key="8">
    <source>
        <dbReference type="ARBA" id="ARBA00023136"/>
    </source>
</evidence>
<evidence type="ECO:0000256" key="3">
    <source>
        <dbReference type="ARBA" id="ARBA00022448"/>
    </source>
</evidence>
<reference evidence="12" key="1">
    <citation type="submission" date="2016-05" db="EMBL/GenBank/DDBJ databases">
        <title>Comparative genomics of biotechnologically important yeasts.</title>
        <authorList>
            <consortium name="DOE Joint Genome Institute"/>
            <person name="Riley R."/>
            <person name="Haridas S."/>
            <person name="Wolfe K.H."/>
            <person name="Lopes M.R."/>
            <person name="Hittinger C.T."/>
            <person name="Goker M."/>
            <person name="Salamov A."/>
            <person name="Wisecaver J."/>
            <person name="Long T.M."/>
            <person name="Aerts A.L."/>
            <person name="Barry K."/>
            <person name="Choi C."/>
            <person name="Clum A."/>
            <person name="Coughlan A.Y."/>
            <person name="Deshpande S."/>
            <person name="Douglass A.P."/>
            <person name="Hanson S.J."/>
            <person name="Klenk H.-P."/>
            <person name="Labutti K."/>
            <person name="Lapidus A."/>
            <person name="Lindquist E."/>
            <person name="Lipzen A."/>
            <person name="Meier-Kolthoff J.P."/>
            <person name="Ohm R.A."/>
            <person name="Otillar R.P."/>
            <person name="Pangilinan J."/>
            <person name="Peng Y."/>
            <person name="Rokas A."/>
            <person name="Rosa C.A."/>
            <person name="Scheuner C."/>
            <person name="Sibirny A.A."/>
            <person name="Slot J.C."/>
            <person name="Stielow J.B."/>
            <person name="Sun H."/>
            <person name="Kurtzman C.P."/>
            <person name="Blackwell M."/>
            <person name="Grigoriev I.V."/>
            <person name="Jeffries T.W."/>
        </authorList>
    </citation>
    <scope>NUCLEOTIDE SEQUENCE [LARGE SCALE GENOMIC DNA]</scope>
    <source>
        <strain evidence="12">NRRL Y-2460</strain>
    </source>
</reference>
<dbReference type="InterPro" id="IPR023395">
    <property type="entry name" value="MCP_dom_sf"/>
</dbReference>
<dbReference type="InterPro" id="IPR049563">
    <property type="entry name" value="TXTP-like"/>
</dbReference>
<evidence type="ECO:0000256" key="7">
    <source>
        <dbReference type="ARBA" id="ARBA00023128"/>
    </source>
</evidence>
<comment type="similarity">
    <text evidence="2 10">Belongs to the mitochondrial carrier (TC 2.A.29) family.</text>
</comment>
<dbReference type="OrthoDB" id="44467at2759"/>
<keyword evidence="4 9" id="KW-0812">Transmembrane</keyword>
<dbReference type="SUPFAM" id="SSF103506">
    <property type="entry name" value="Mitochondrial carrier"/>
    <property type="match status" value="1"/>
</dbReference>
<dbReference type="GO" id="GO:0031966">
    <property type="term" value="C:mitochondrial membrane"/>
    <property type="evidence" value="ECO:0007669"/>
    <property type="project" value="UniProtKB-SubCell"/>
</dbReference>
<dbReference type="PROSITE" id="PS50920">
    <property type="entry name" value="SOLCAR"/>
    <property type="match status" value="3"/>
</dbReference>
<proteinExistence type="inferred from homology"/>